<dbReference type="EMBL" id="VSRR010001488">
    <property type="protein sequence ID" value="MPC25629.1"/>
    <property type="molecule type" value="Genomic_DNA"/>
</dbReference>
<dbReference type="AlphaFoldDB" id="A0A5B7DX20"/>
<evidence type="ECO:0000313" key="1">
    <source>
        <dbReference type="EMBL" id="MPC25629.1"/>
    </source>
</evidence>
<protein>
    <submittedName>
        <fullName evidence="1">Uncharacterized protein</fullName>
    </submittedName>
</protein>
<organism evidence="1 2">
    <name type="scientific">Portunus trituberculatus</name>
    <name type="common">Swimming crab</name>
    <name type="synonym">Neptunus trituberculatus</name>
    <dbReference type="NCBI Taxonomy" id="210409"/>
    <lineage>
        <taxon>Eukaryota</taxon>
        <taxon>Metazoa</taxon>
        <taxon>Ecdysozoa</taxon>
        <taxon>Arthropoda</taxon>
        <taxon>Crustacea</taxon>
        <taxon>Multicrustacea</taxon>
        <taxon>Malacostraca</taxon>
        <taxon>Eumalacostraca</taxon>
        <taxon>Eucarida</taxon>
        <taxon>Decapoda</taxon>
        <taxon>Pleocyemata</taxon>
        <taxon>Brachyura</taxon>
        <taxon>Eubrachyura</taxon>
        <taxon>Portunoidea</taxon>
        <taxon>Portunidae</taxon>
        <taxon>Portuninae</taxon>
        <taxon>Portunus</taxon>
    </lineage>
</organism>
<dbReference type="Proteomes" id="UP000324222">
    <property type="component" value="Unassembled WGS sequence"/>
</dbReference>
<name>A0A5B7DX20_PORTR</name>
<comment type="caution">
    <text evidence="1">The sequence shown here is derived from an EMBL/GenBank/DDBJ whole genome shotgun (WGS) entry which is preliminary data.</text>
</comment>
<proteinExistence type="predicted"/>
<evidence type="ECO:0000313" key="2">
    <source>
        <dbReference type="Proteomes" id="UP000324222"/>
    </source>
</evidence>
<keyword evidence="2" id="KW-1185">Reference proteome</keyword>
<sequence length="122" mass="13939">MDEMSVNLLSTMDSTVDCQLLYLEDTLENDEVKDGGKKGKNKKKQKKVLLFSSGEISILRDFNVHHQLQLSSPFTDHPGELAFNFVIPHDREQLVQHPTRSPKTEMPPVSCFYQFGEPEEVC</sequence>
<gene>
    <name evidence="1" type="ORF">E2C01_018751</name>
</gene>
<reference evidence="1 2" key="1">
    <citation type="submission" date="2019-05" db="EMBL/GenBank/DDBJ databases">
        <title>Another draft genome of Portunus trituberculatus and its Hox gene families provides insights of decapod evolution.</title>
        <authorList>
            <person name="Jeong J.-H."/>
            <person name="Song I."/>
            <person name="Kim S."/>
            <person name="Choi T."/>
            <person name="Kim D."/>
            <person name="Ryu S."/>
            <person name="Kim W."/>
        </authorList>
    </citation>
    <scope>NUCLEOTIDE SEQUENCE [LARGE SCALE GENOMIC DNA]</scope>
    <source>
        <tissue evidence="1">Muscle</tissue>
    </source>
</reference>
<accession>A0A5B7DX20</accession>